<feature type="compositionally biased region" description="Gly residues" evidence="1">
    <location>
        <begin position="269"/>
        <end position="284"/>
    </location>
</feature>
<accession>A0ABV5TQG5</accession>
<dbReference type="Pfam" id="PF01796">
    <property type="entry name" value="OB_ChsH2_C"/>
    <property type="match status" value="1"/>
</dbReference>
<evidence type="ECO:0000313" key="5">
    <source>
        <dbReference type="EMBL" id="MFB9681367.1"/>
    </source>
</evidence>
<feature type="compositionally biased region" description="Gly residues" evidence="1">
    <location>
        <begin position="234"/>
        <end position="244"/>
    </location>
</feature>
<protein>
    <submittedName>
        <fullName evidence="5">Bifunctional MaoC family dehydratase N-terminal/OB-fold nucleic acid binding domain-containing protein</fullName>
    </submittedName>
</protein>
<evidence type="ECO:0000256" key="1">
    <source>
        <dbReference type="SAM" id="MobiDB-lite"/>
    </source>
</evidence>
<organism evidence="5 6">
    <name type="scientific">Streptosporangium vulgare</name>
    <dbReference type="NCBI Taxonomy" id="46190"/>
    <lineage>
        <taxon>Bacteria</taxon>
        <taxon>Bacillati</taxon>
        <taxon>Actinomycetota</taxon>
        <taxon>Actinomycetes</taxon>
        <taxon>Streptosporangiales</taxon>
        <taxon>Streptosporangiaceae</taxon>
        <taxon>Streptosporangium</taxon>
    </lineage>
</organism>
<dbReference type="PANTHER" id="PTHR34075:SF5">
    <property type="entry name" value="BLR3430 PROTEIN"/>
    <property type="match status" value="1"/>
</dbReference>
<dbReference type="InterPro" id="IPR029069">
    <property type="entry name" value="HotDog_dom_sf"/>
</dbReference>
<keyword evidence="6" id="KW-1185">Reference proteome</keyword>
<feature type="region of interest" description="Disordered" evidence="1">
    <location>
        <begin position="219"/>
        <end position="301"/>
    </location>
</feature>
<dbReference type="EMBL" id="JBHMBS010000032">
    <property type="protein sequence ID" value="MFB9681367.1"/>
    <property type="molecule type" value="Genomic_DNA"/>
</dbReference>
<feature type="compositionally biased region" description="Low complexity" evidence="1">
    <location>
        <begin position="13"/>
        <end position="45"/>
    </location>
</feature>
<feature type="domain" description="ChsH2 rubredoxin-like zinc ribbon" evidence="3">
    <location>
        <begin position="313"/>
        <end position="346"/>
    </location>
</feature>
<comment type="caution">
    <text evidence="5">The sequence shown here is derived from an EMBL/GenBank/DDBJ whole genome shotgun (WGS) entry which is preliminary data.</text>
</comment>
<dbReference type="Pfam" id="PF12172">
    <property type="entry name" value="zf-ChsH2"/>
    <property type="match status" value="1"/>
</dbReference>
<dbReference type="InterPro" id="IPR002878">
    <property type="entry name" value="ChsH2_C"/>
</dbReference>
<dbReference type="InterPro" id="IPR012340">
    <property type="entry name" value="NA-bd_OB-fold"/>
</dbReference>
<dbReference type="Proteomes" id="UP001589610">
    <property type="component" value="Unassembled WGS sequence"/>
</dbReference>
<reference evidence="5 6" key="1">
    <citation type="submission" date="2024-09" db="EMBL/GenBank/DDBJ databases">
        <authorList>
            <person name="Sun Q."/>
            <person name="Mori K."/>
        </authorList>
    </citation>
    <scope>NUCLEOTIDE SEQUENCE [LARGE SCALE GENOMIC DNA]</scope>
    <source>
        <strain evidence="5 6">JCM 3028</strain>
    </source>
</reference>
<dbReference type="Pfam" id="PF13452">
    <property type="entry name" value="FAS1_DH_region"/>
    <property type="match status" value="1"/>
</dbReference>
<dbReference type="Gene3D" id="6.10.30.10">
    <property type="match status" value="1"/>
</dbReference>
<evidence type="ECO:0000259" key="2">
    <source>
        <dbReference type="Pfam" id="PF01796"/>
    </source>
</evidence>
<name>A0ABV5TQG5_9ACTN</name>
<sequence>MTETPSSPAANRTPAAHPSPAAPSTPETTPAIPAPGTAGTAGAAESASLHERLIALAERQIAEGEVLGVAEADPVNLPMIRHWTDAMGDTNPLYTDPEAAAAGVHGGIVAPPAMIQVWTMPGVDGSRRKRAGTPIDAVLAMLDGNGYTGVVATNCEQTYHRYVRLGESLVPATRLTGITGPKRTALGEGYFVTWNITWYADGEAVADMLFRVLKFLPRERAGGPGEDTTATASGGNGAATGGNGLPPAREAPSGTPPAQDAPATSRDVTGGGTTGGGVTGGDATGGEATAGDVSPRTPYPLRPAVNADTAFFWEGVAAGELRIQKCADCGELRHPPGPVCPSCRSAARTFVTAGGEGEVYSYVVHHNPPVPGHRTPFVVAVVELPEGVRIVGNVVDCDASRVGIGMPVRLTYRQMDDELILPMWVPLEA</sequence>
<feature type="domain" description="ChsH2 C-terminal OB-fold" evidence="2">
    <location>
        <begin position="351"/>
        <end position="412"/>
    </location>
</feature>
<dbReference type="RefSeq" id="WP_386162402.1">
    <property type="nucleotide sequence ID" value="NZ_JBHMBS010000032.1"/>
</dbReference>
<evidence type="ECO:0000313" key="6">
    <source>
        <dbReference type="Proteomes" id="UP001589610"/>
    </source>
</evidence>
<evidence type="ECO:0000259" key="4">
    <source>
        <dbReference type="Pfam" id="PF13452"/>
    </source>
</evidence>
<dbReference type="InterPro" id="IPR022002">
    <property type="entry name" value="ChsH2_Znr"/>
</dbReference>
<evidence type="ECO:0000259" key="3">
    <source>
        <dbReference type="Pfam" id="PF12172"/>
    </source>
</evidence>
<gene>
    <name evidence="5" type="ORF">ACFFRH_38310</name>
</gene>
<feature type="domain" description="FAS1-like dehydratase" evidence="4">
    <location>
        <begin position="72"/>
        <end position="208"/>
    </location>
</feature>
<dbReference type="SUPFAM" id="SSF50249">
    <property type="entry name" value="Nucleic acid-binding proteins"/>
    <property type="match status" value="1"/>
</dbReference>
<dbReference type="Gene3D" id="3.10.129.10">
    <property type="entry name" value="Hotdog Thioesterase"/>
    <property type="match status" value="1"/>
</dbReference>
<dbReference type="PANTHER" id="PTHR34075">
    <property type="entry name" value="BLR3430 PROTEIN"/>
    <property type="match status" value="1"/>
</dbReference>
<dbReference type="InterPro" id="IPR052513">
    <property type="entry name" value="Thioester_dehydratase-like"/>
</dbReference>
<feature type="region of interest" description="Disordered" evidence="1">
    <location>
        <begin position="1"/>
        <end position="45"/>
    </location>
</feature>
<proteinExistence type="predicted"/>
<dbReference type="InterPro" id="IPR039569">
    <property type="entry name" value="FAS1-like_DH_region"/>
</dbReference>
<feature type="compositionally biased region" description="Polar residues" evidence="1">
    <location>
        <begin position="1"/>
        <end position="10"/>
    </location>
</feature>
<dbReference type="SUPFAM" id="SSF54637">
    <property type="entry name" value="Thioesterase/thiol ester dehydrase-isomerase"/>
    <property type="match status" value="1"/>
</dbReference>